<evidence type="ECO:0000313" key="3">
    <source>
        <dbReference type="Proteomes" id="UP000248916"/>
    </source>
</evidence>
<gene>
    <name evidence="2" type="ORF">LX81_01056</name>
</gene>
<evidence type="ECO:0000313" key="2">
    <source>
        <dbReference type="EMBL" id="PZX18424.1"/>
    </source>
</evidence>
<name>A0A2W7NP82_9RHOB</name>
<dbReference type="RefSeq" id="WP_111536228.1">
    <property type="nucleotide sequence ID" value="NZ_QKZL01000003.1"/>
</dbReference>
<keyword evidence="1" id="KW-1133">Transmembrane helix</keyword>
<sequence length="179" mass="19741">MVETFVSRRWSFRMLFVATAAALLFVSVLPVNLGRGTVPAPDLLVLLTIAWLLRRPDFVPAPLIAAVFLCADILLMRPLGLWSALVVLGTEYLRGRHRVGGDMPFFAEWMQVAGVLFALTALEWLIFTIFMIPQASVGALGLQCVITTALYPAVVFATQSLFRVRPPRAAERDAVRRGA</sequence>
<keyword evidence="1" id="KW-0812">Transmembrane</keyword>
<dbReference type="AlphaFoldDB" id="A0A2W7NP82"/>
<keyword evidence="3" id="KW-1185">Reference proteome</keyword>
<proteinExistence type="predicted"/>
<keyword evidence="1" id="KW-0472">Membrane</keyword>
<dbReference type="Proteomes" id="UP000248916">
    <property type="component" value="Unassembled WGS sequence"/>
</dbReference>
<dbReference type="OrthoDB" id="7629477at2"/>
<reference evidence="2 3" key="1">
    <citation type="submission" date="2018-06" db="EMBL/GenBank/DDBJ databases">
        <title>Genomic Encyclopedia of Archaeal and Bacterial Type Strains, Phase II (KMG-II): from individual species to whole genera.</title>
        <authorList>
            <person name="Goeker M."/>
        </authorList>
    </citation>
    <scope>NUCLEOTIDE SEQUENCE [LARGE SCALE GENOMIC DNA]</scope>
    <source>
        <strain evidence="2 3">DSM 22009</strain>
    </source>
</reference>
<feature type="transmembrane region" description="Helical" evidence="1">
    <location>
        <begin position="138"/>
        <end position="162"/>
    </location>
</feature>
<comment type="caution">
    <text evidence="2">The sequence shown here is derived from an EMBL/GenBank/DDBJ whole genome shotgun (WGS) entry which is preliminary data.</text>
</comment>
<feature type="transmembrane region" description="Helical" evidence="1">
    <location>
        <begin position="109"/>
        <end position="132"/>
    </location>
</feature>
<protein>
    <submittedName>
        <fullName evidence="2">Rod shape-determining protein MreD</fullName>
    </submittedName>
</protein>
<accession>A0A2W7NP82</accession>
<organism evidence="2 3">
    <name type="scientific">Palleronia aestuarii</name>
    <dbReference type="NCBI Taxonomy" id="568105"/>
    <lineage>
        <taxon>Bacteria</taxon>
        <taxon>Pseudomonadati</taxon>
        <taxon>Pseudomonadota</taxon>
        <taxon>Alphaproteobacteria</taxon>
        <taxon>Rhodobacterales</taxon>
        <taxon>Roseobacteraceae</taxon>
        <taxon>Palleronia</taxon>
    </lineage>
</organism>
<dbReference type="EMBL" id="QKZL01000003">
    <property type="protein sequence ID" value="PZX18424.1"/>
    <property type="molecule type" value="Genomic_DNA"/>
</dbReference>
<feature type="transmembrane region" description="Helical" evidence="1">
    <location>
        <begin position="63"/>
        <end position="88"/>
    </location>
</feature>
<evidence type="ECO:0000256" key="1">
    <source>
        <dbReference type="SAM" id="Phobius"/>
    </source>
</evidence>